<keyword evidence="1 2" id="KW-0238">DNA-binding</keyword>
<organism evidence="4 5">
    <name type="scientific">Cohnella hongkongensis</name>
    <dbReference type="NCBI Taxonomy" id="178337"/>
    <lineage>
        <taxon>Bacteria</taxon>
        <taxon>Bacillati</taxon>
        <taxon>Bacillota</taxon>
        <taxon>Bacilli</taxon>
        <taxon>Bacillales</taxon>
        <taxon>Paenibacillaceae</taxon>
        <taxon>Cohnella</taxon>
    </lineage>
</organism>
<dbReference type="PROSITE" id="PS50977">
    <property type="entry name" value="HTH_TETR_2"/>
    <property type="match status" value="1"/>
</dbReference>
<dbReference type="PANTHER" id="PTHR43479">
    <property type="entry name" value="ACREF/ENVCD OPERON REPRESSOR-RELATED"/>
    <property type="match status" value="1"/>
</dbReference>
<evidence type="ECO:0000256" key="1">
    <source>
        <dbReference type="ARBA" id="ARBA00023125"/>
    </source>
</evidence>
<dbReference type="SUPFAM" id="SSF46689">
    <property type="entry name" value="Homeodomain-like"/>
    <property type="match status" value="1"/>
</dbReference>
<evidence type="ECO:0000259" key="3">
    <source>
        <dbReference type="PROSITE" id="PS50977"/>
    </source>
</evidence>
<feature type="DNA-binding region" description="H-T-H motif" evidence="2">
    <location>
        <begin position="34"/>
        <end position="53"/>
    </location>
</feature>
<dbReference type="PANTHER" id="PTHR43479:SF7">
    <property type="entry name" value="TETR-FAMILY TRANSCRIPTIONAL REGULATOR"/>
    <property type="match status" value="1"/>
</dbReference>
<evidence type="ECO:0000313" key="5">
    <source>
        <dbReference type="Proteomes" id="UP001596028"/>
    </source>
</evidence>
<evidence type="ECO:0000256" key="2">
    <source>
        <dbReference type="PROSITE-ProRule" id="PRU00335"/>
    </source>
</evidence>
<name>A0ABV9FG45_9BACL</name>
<dbReference type="InterPro" id="IPR001647">
    <property type="entry name" value="HTH_TetR"/>
</dbReference>
<dbReference type="InterPro" id="IPR050624">
    <property type="entry name" value="HTH-type_Tx_Regulator"/>
</dbReference>
<dbReference type="InterPro" id="IPR039532">
    <property type="entry name" value="TetR_C_Firmicutes"/>
</dbReference>
<proteinExistence type="predicted"/>
<dbReference type="Pfam" id="PF00440">
    <property type="entry name" value="TetR_N"/>
    <property type="match status" value="1"/>
</dbReference>
<reference evidence="5" key="1">
    <citation type="journal article" date="2019" name="Int. J. Syst. Evol. Microbiol.">
        <title>The Global Catalogue of Microorganisms (GCM) 10K type strain sequencing project: providing services to taxonomists for standard genome sequencing and annotation.</title>
        <authorList>
            <consortium name="The Broad Institute Genomics Platform"/>
            <consortium name="The Broad Institute Genome Sequencing Center for Infectious Disease"/>
            <person name="Wu L."/>
            <person name="Ma J."/>
        </authorList>
    </citation>
    <scope>NUCLEOTIDE SEQUENCE [LARGE SCALE GENOMIC DNA]</scope>
    <source>
        <strain evidence="5">CCUG 49571</strain>
    </source>
</reference>
<feature type="domain" description="HTH tetR-type" evidence="3">
    <location>
        <begin position="11"/>
        <end position="71"/>
    </location>
</feature>
<dbReference type="SUPFAM" id="SSF48264">
    <property type="entry name" value="Cytochrome P450"/>
    <property type="match status" value="1"/>
</dbReference>
<evidence type="ECO:0000313" key="4">
    <source>
        <dbReference type="EMBL" id="MFC4599039.1"/>
    </source>
</evidence>
<dbReference type="Proteomes" id="UP001596028">
    <property type="component" value="Unassembled WGS sequence"/>
</dbReference>
<comment type="caution">
    <text evidence="4">The sequence shown here is derived from an EMBL/GenBank/DDBJ whole genome shotgun (WGS) entry which is preliminary data.</text>
</comment>
<dbReference type="Gene3D" id="1.10.357.10">
    <property type="entry name" value="Tetracycline Repressor, domain 2"/>
    <property type="match status" value="1"/>
</dbReference>
<dbReference type="PRINTS" id="PR00455">
    <property type="entry name" value="HTHTETR"/>
</dbReference>
<keyword evidence="5" id="KW-1185">Reference proteome</keyword>
<protein>
    <submittedName>
        <fullName evidence="4">TetR/AcrR family transcriptional regulator</fullName>
    </submittedName>
</protein>
<accession>A0ABV9FG45</accession>
<dbReference type="EMBL" id="JBHSEP010000007">
    <property type="protein sequence ID" value="MFC4599039.1"/>
    <property type="molecule type" value="Genomic_DNA"/>
</dbReference>
<sequence length="195" mass="23315">MKIRKADRRVSRTRHFLHEALLSLIQEKGYEAITVQDIIDRANVGRSTFYAHFYDKRDLLYNGFQMLKEMLTEQRPFSSERPVSSQHLYFPFSLVMLEHAREHYRLYQAFIGRESGAMVQEKMTELFRELVREQLKALESSHRFTLPLEMQVYYISNAYMSLLNWWLDHEMPYPTTRMDQIFHTLVLPGIQASVE</sequence>
<dbReference type="Pfam" id="PF14278">
    <property type="entry name" value="TetR_C_8"/>
    <property type="match status" value="1"/>
</dbReference>
<dbReference type="RefSeq" id="WP_378096048.1">
    <property type="nucleotide sequence ID" value="NZ_JBHSEP010000007.1"/>
</dbReference>
<dbReference type="InterPro" id="IPR036396">
    <property type="entry name" value="Cyt_P450_sf"/>
</dbReference>
<dbReference type="InterPro" id="IPR009057">
    <property type="entry name" value="Homeodomain-like_sf"/>
</dbReference>
<gene>
    <name evidence="4" type="ORF">ACFO3S_12380</name>
</gene>